<organism evidence="4 5">
    <name type="scientific">Durio zibethinus</name>
    <name type="common">Durian</name>
    <dbReference type="NCBI Taxonomy" id="66656"/>
    <lineage>
        <taxon>Eukaryota</taxon>
        <taxon>Viridiplantae</taxon>
        <taxon>Streptophyta</taxon>
        <taxon>Embryophyta</taxon>
        <taxon>Tracheophyta</taxon>
        <taxon>Spermatophyta</taxon>
        <taxon>Magnoliopsida</taxon>
        <taxon>eudicotyledons</taxon>
        <taxon>Gunneridae</taxon>
        <taxon>Pentapetalae</taxon>
        <taxon>rosids</taxon>
        <taxon>malvids</taxon>
        <taxon>Malvales</taxon>
        <taxon>Malvaceae</taxon>
        <taxon>Helicteroideae</taxon>
        <taxon>Durio</taxon>
    </lineage>
</organism>
<accession>A0A6P5Y4Y0</accession>
<dbReference type="GO" id="GO:0006869">
    <property type="term" value="P:lipid transport"/>
    <property type="evidence" value="ECO:0007669"/>
    <property type="project" value="InterPro"/>
</dbReference>
<dbReference type="Pfam" id="PF00234">
    <property type="entry name" value="Tryp_alpha_amyl"/>
    <property type="match status" value="1"/>
</dbReference>
<proteinExistence type="inferred from homology"/>
<reference evidence="5" key="1">
    <citation type="submission" date="2025-08" db="UniProtKB">
        <authorList>
            <consortium name="RefSeq"/>
        </authorList>
    </citation>
    <scope>IDENTIFICATION</scope>
    <source>
        <tissue evidence="5">Fruit stalk</tissue>
    </source>
</reference>
<feature type="chain" id="PRO_5027759268" evidence="2">
    <location>
        <begin position="25"/>
        <end position="140"/>
    </location>
</feature>
<evidence type="ECO:0000256" key="2">
    <source>
        <dbReference type="SAM" id="SignalP"/>
    </source>
</evidence>
<dbReference type="KEGG" id="dzi:111288746"/>
<feature type="domain" description="Bifunctional inhibitor/plant lipid transfer protein/seed storage helical" evidence="3">
    <location>
        <begin position="28"/>
        <end position="113"/>
    </location>
</feature>
<keyword evidence="2" id="KW-0732">Signal</keyword>
<dbReference type="PANTHER" id="PTHR33076">
    <property type="entry name" value="NON-SPECIFIC LIPID-TRANSFER PROTEIN 2-RELATED"/>
    <property type="match status" value="1"/>
</dbReference>
<dbReference type="SUPFAM" id="SSF47699">
    <property type="entry name" value="Bifunctional inhibitor/lipid-transfer protein/seed storage 2S albumin"/>
    <property type="match status" value="1"/>
</dbReference>
<dbReference type="Proteomes" id="UP000515121">
    <property type="component" value="Unplaced"/>
</dbReference>
<evidence type="ECO:0000259" key="3">
    <source>
        <dbReference type="Pfam" id="PF00234"/>
    </source>
</evidence>
<dbReference type="InterPro" id="IPR016140">
    <property type="entry name" value="Bifunc_inhib/LTP/seed_store"/>
</dbReference>
<dbReference type="GO" id="GO:0008289">
    <property type="term" value="F:lipid binding"/>
    <property type="evidence" value="ECO:0007669"/>
    <property type="project" value="InterPro"/>
</dbReference>
<dbReference type="InterPro" id="IPR036312">
    <property type="entry name" value="Bifun_inhib/LTP/seed_sf"/>
</dbReference>
<evidence type="ECO:0000313" key="4">
    <source>
        <dbReference type="Proteomes" id="UP000515121"/>
    </source>
</evidence>
<comment type="similarity">
    <text evidence="1">Belongs to the plant LTP family.</text>
</comment>
<dbReference type="Gene3D" id="1.10.110.10">
    <property type="entry name" value="Plant lipid-transfer and hydrophobic proteins"/>
    <property type="match status" value="1"/>
</dbReference>
<feature type="signal peptide" evidence="2">
    <location>
        <begin position="1"/>
        <end position="24"/>
    </location>
</feature>
<dbReference type="OrthoDB" id="649864at2759"/>
<dbReference type="AlphaFoldDB" id="A0A6P5Y4Y0"/>
<dbReference type="RefSeq" id="XP_022735474.1">
    <property type="nucleotide sequence ID" value="XM_022879739.1"/>
</dbReference>
<dbReference type="GeneID" id="111288746"/>
<dbReference type="CDD" id="cd01960">
    <property type="entry name" value="nsLTP1"/>
    <property type="match status" value="1"/>
</dbReference>
<sequence>MKGVVISVFVVLAMAQFMVNPGQAAVSCDQVNECLASCILYLTSRAGNLTVKCCGGVGKLQKIAETTANKQATCNCVKQAVARIPTIKKDATLSLLTKCNVQINFPIAKNTNCQEYGAIAMCVSAYCRNKVEVDDGNFRC</sequence>
<dbReference type="PRINTS" id="PR00382">
    <property type="entry name" value="LIPIDTRNSFER"/>
</dbReference>
<protein>
    <submittedName>
        <fullName evidence="5">Non-specific lipid-transfer protein A-like</fullName>
    </submittedName>
</protein>
<evidence type="ECO:0000256" key="1">
    <source>
        <dbReference type="ARBA" id="ARBA00009748"/>
    </source>
</evidence>
<name>A0A6P5Y4Y0_DURZI</name>
<evidence type="ECO:0000313" key="5">
    <source>
        <dbReference type="RefSeq" id="XP_022735474.1"/>
    </source>
</evidence>
<keyword evidence="4" id="KW-1185">Reference proteome</keyword>
<dbReference type="InterPro" id="IPR000528">
    <property type="entry name" value="Plant_nsLTP"/>
</dbReference>
<dbReference type="PROSITE" id="PS51257">
    <property type="entry name" value="PROKAR_LIPOPROTEIN"/>
    <property type="match status" value="1"/>
</dbReference>
<gene>
    <name evidence="5" type="primary">LOC111288746</name>
</gene>